<dbReference type="RefSeq" id="WP_148756940.1">
    <property type="nucleotide sequence ID" value="NZ_VSRQ01000001.1"/>
</dbReference>
<name>A0A5D3FWY6_9ACTN</name>
<keyword evidence="4" id="KW-1185">Reference proteome</keyword>
<dbReference type="InterPro" id="IPR052189">
    <property type="entry name" value="L-asp_N-monooxygenase_NS-form"/>
</dbReference>
<dbReference type="InterPro" id="IPR038732">
    <property type="entry name" value="HpyO/CreE_NAD-binding"/>
</dbReference>
<dbReference type="EMBL" id="VSRQ01000001">
    <property type="protein sequence ID" value="TYK52416.1"/>
    <property type="molecule type" value="Genomic_DNA"/>
</dbReference>
<dbReference type="Proteomes" id="UP000323505">
    <property type="component" value="Unassembled WGS sequence"/>
</dbReference>
<accession>A0A5D3FWY6</accession>
<dbReference type="Pfam" id="PF13454">
    <property type="entry name" value="NAD_binding_9"/>
    <property type="match status" value="1"/>
</dbReference>
<dbReference type="PANTHER" id="PTHR40254">
    <property type="entry name" value="BLR0577 PROTEIN"/>
    <property type="match status" value="1"/>
</dbReference>
<dbReference type="Gene3D" id="3.50.50.60">
    <property type="entry name" value="FAD/NAD(P)-binding domain"/>
    <property type="match status" value="1"/>
</dbReference>
<evidence type="ECO:0000256" key="1">
    <source>
        <dbReference type="SAM" id="MobiDB-lite"/>
    </source>
</evidence>
<dbReference type="InterPro" id="IPR036188">
    <property type="entry name" value="FAD/NAD-bd_sf"/>
</dbReference>
<evidence type="ECO:0000259" key="2">
    <source>
        <dbReference type="Pfam" id="PF13454"/>
    </source>
</evidence>
<organism evidence="3 4">
    <name type="scientific">Actinomadura decatromicini</name>
    <dbReference type="NCBI Taxonomy" id="2604572"/>
    <lineage>
        <taxon>Bacteria</taxon>
        <taxon>Bacillati</taxon>
        <taxon>Actinomycetota</taxon>
        <taxon>Actinomycetes</taxon>
        <taxon>Streptosporangiales</taxon>
        <taxon>Thermomonosporaceae</taxon>
        <taxon>Actinomadura</taxon>
    </lineage>
</organism>
<dbReference type="AlphaFoldDB" id="A0A5D3FWY6"/>
<feature type="region of interest" description="Disordered" evidence="1">
    <location>
        <begin position="566"/>
        <end position="592"/>
    </location>
</feature>
<feature type="domain" description="FAD-dependent urate hydroxylase HpyO/Asp monooxygenase CreE-like FAD/NAD(P)-binding" evidence="2">
    <location>
        <begin position="34"/>
        <end position="212"/>
    </location>
</feature>
<sequence length="640" mass="68641">MAVGSTHQGAHQGVEVRDGTAATVAAAPVVADIAIIGFGSRGLSVLERVVTLARDSPKRPAGEGGPVRVAVVDPAGTGCGVHAPDLPGYLLLNSPCAEVSMFPDEGTVPLGTVRRGPSLYEWVSEGVAGPQEDSLPRHRPVHPADYLPRNVLGEYLHWFKGQVLDSAGGHVEVTMLSTTAVDVRDEATGQRSIVCADGSTVLARHVFLTTGYTAENDPPDEPGRERTIGSPYPLPGDTDAIAPGQSAAIAGFGLSAMDVIACLTVGRGGRFSGRGERMRYLPSGAEPVLLLYSRTGAPYRVRPRIGRDGPADPPVAFTTAAIDALRRSRGPRLDFRIDVLPLLLTEMHIAYRRAQARRARLGDVLLILDDLSRDPEPARLYRTLDALATRLGAFDAWAALDGTAGMARRDSAQYARWLVDAMRSDLREGARPLSESPLKAALEVMEDHRDVIRHAIDFGGITDRSRAYFTGPMTSLFNRAVVGPQWERQAELLAIMAAGVARAPFGPAPAVSWHARTRRWRIVSTGLGRPHSAAADWLIRARVPPPSVDSSASPLLAALRRAGRIRPLPPESGRPSGIDIDRDQHPRAVDGQPDTHMWVLGPLCEGATYYNNQVPSPAQFSRPVHDAHRCVAAALADLPV</sequence>
<dbReference type="PANTHER" id="PTHR40254:SF1">
    <property type="entry name" value="BLR0577 PROTEIN"/>
    <property type="match status" value="1"/>
</dbReference>
<evidence type="ECO:0000313" key="4">
    <source>
        <dbReference type="Proteomes" id="UP000323505"/>
    </source>
</evidence>
<gene>
    <name evidence="3" type="ORF">FXF68_01105</name>
</gene>
<proteinExistence type="predicted"/>
<reference evidence="3 4" key="1">
    <citation type="submission" date="2019-08" db="EMBL/GenBank/DDBJ databases">
        <title>Actinomadura sp. nov. CYP1-5 isolated from mountain soil.</title>
        <authorList>
            <person name="Songsumanus A."/>
            <person name="Kuncharoen N."/>
            <person name="Kudo T."/>
            <person name="Yuki M."/>
            <person name="Igarashi Y."/>
            <person name="Tanasupawat S."/>
        </authorList>
    </citation>
    <scope>NUCLEOTIDE SEQUENCE [LARGE SCALE GENOMIC DNA]</scope>
    <source>
        <strain evidence="3 4">CYP1-5</strain>
    </source>
</reference>
<feature type="compositionally biased region" description="Basic and acidic residues" evidence="1">
    <location>
        <begin position="579"/>
        <end position="588"/>
    </location>
</feature>
<protein>
    <submittedName>
        <fullName evidence="3">FAD/NAD(P)-binding protein</fullName>
    </submittedName>
</protein>
<evidence type="ECO:0000313" key="3">
    <source>
        <dbReference type="EMBL" id="TYK52416.1"/>
    </source>
</evidence>
<comment type="caution">
    <text evidence="3">The sequence shown here is derived from an EMBL/GenBank/DDBJ whole genome shotgun (WGS) entry which is preliminary data.</text>
</comment>
<dbReference type="SUPFAM" id="SSF51905">
    <property type="entry name" value="FAD/NAD(P)-binding domain"/>
    <property type="match status" value="1"/>
</dbReference>